<feature type="domain" description="Trypsin-co-occurring" evidence="1">
    <location>
        <begin position="7"/>
        <end position="84"/>
    </location>
</feature>
<gene>
    <name evidence="2" type="ORF">ACFFRN_07840</name>
</gene>
<dbReference type="InterPro" id="IPR045608">
    <property type="entry name" value="Trypco2"/>
</dbReference>
<organism evidence="2 3">
    <name type="scientific">Nonomuraea roseola</name>
    <dbReference type="NCBI Taxonomy" id="46179"/>
    <lineage>
        <taxon>Bacteria</taxon>
        <taxon>Bacillati</taxon>
        <taxon>Actinomycetota</taxon>
        <taxon>Actinomycetes</taxon>
        <taxon>Streptosporangiales</taxon>
        <taxon>Streptosporangiaceae</taxon>
        <taxon>Nonomuraea</taxon>
    </lineage>
</organism>
<evidence type="ECO:0000313" key="3">
    <source>
        <dbReference type="Proteomes" id="UP001589646"/>
    </source>
</evidence>
<comment type="caution">
    <text evidence="2">The sequence shown here is derived from an EMBL/GenBank/DDBJ whole genome shotgun (WGS) entry which is preliminary data.</text>
</comment>
<proteinExistence type="predicted"/>
<dbReference type="Proteomes" id="UP001589646">
    <property type="component" value="Unassembled WGS sequence"/>
</dbReference>
<reference evidence="2 3" key="1">
    <citation type="submission" date="2024-09" db="EMBL/GenBank/DDBJ databases">
        <authorList>
            <person name="Sun Q."/>
            <person name="Mori K."/>
        </authorList>
    </citation>
    <scope>NUCLEOTIDE SEQUENCE [LARGE SCALE GENOMIC DNA]</scope>
    <source>
        <strain evidence="2 3">JCM 3323</strain>
    </source>
</reference>
<dbReference type="EMBL" id="JBHMCE010000002">
    <property type="protein sequence ID" value="MFB9526523.1"/>
    <property type="molecule type" value="Genomic_DNA"/>
</dbReference>
<dbReference type="Pfam" id="PF19631">
    <property type="entry name" value="Trypco2"/>
    <property type="match status" value="1"/>
</dbReference>
<keyword evidence="3" id="KW-1185">Reference proteome</keyword>
<sequence>MTNEPWIGLADAVTGIRRELQAAMQAGAGEALRFEVEEVEIDFGMELSKEAGGTAGVKVWVLEAGASASATRATTHHLTVRLKPKTAAGGPVDIADFDE</sequence>
<evidence type="ECO:0000313" key="2">
    <source>
        <dbReference type="EMBL" id="MFB9526523.1"/>
    </source>
</evidence>
<accession>A0ABV5PUY2</accession>
<name>A0ABV5PUY2_9ACTN</name>
<protein>
    <submittedName>
        <fullName evidence="2">Trypco2 family protein</fullName>
    </submittedName>
</protein>
<dbReference type="RefSeq" id="WP_346123629.1">
    <property type="nucleotide sequence ID" value="NZ_BAAAXC010000014.1"/>
</dbReference>
<evidence type="ECO:0000259" key="1">
    <source>
        <dbReference type="Pfam" id="PF19631"/>
    </source>
</evidence>